<name>A0A3Q7H8A8_SOLLC</name>
<keyword evidence="4" id="KW-0381">Hypersensitive response</keyword>
<keyword evidence="7" id="KW-0611">Plant defense</keyword>
<dbReference type="PaxDb" id="4081-Solyc07g039410.2.1"/>
<reference evidence="11" key="1">
    <citation type="journal article" date="2012" name="Nature">
        <title>The tomato genome sequence provides insights into fleshy fruit evolution.</title>
        <authorList>
            <consortium name="Tomato Genome Consortium"/>
        </authorList>
    </citation>
    <scope>NUCLEOTIDE SEQUENCE [LARGE SCALE GENOMIC DNA]</scope>
    <source>
        <strain evidence="11">cv. Heinz 1706</strain>
    </source>
</reference>
<dbReference type="PANTHER" id="PTHR23155:SF1152">
    <property type="entry name" value="AAA+ ATPASE DOMAIN-CONTAINING PROTEIN"/>
    <property type="match status" value="1"/>
</dbReference>
<dbReference type="InterPro" id="IPR036388">
    <property type="entry name" value="WH-like_DNA-bd_sf"/>
</dbReference>
<evidence type="ECO:0000256" key="3">
    <source>
        <dbReference type="ARBA" id="ARBA00022490"/>
    </source>
</evidence>
<evidence type="ECO:0000256" key="8">
    <source>
        <dbReference type="ARBA" id="ARBA00022840"/>
    </source>
</evidence>
<evidence type="ECO:0000256" key="7">
    <source>
        <dbReference type="ARBA" id="ARBA00022821"/>
    </source>
</evidence>
<dbReference type="Pfam" id="PF23598">
    <property type="entry name" value="LRR_14"/>
    <property type="match status" value="1"/>
</dbReference>
<evidence type="ECO:0000313" key="12">
    <source>
        <dbReference type="Proteomes" id="UP000004994"/>
    </source>
</evidence>
<evidence type="ECO:0000256" key="6">
    <source>
        <dbReference type="ARBA" id="ARBA00022741"/>
    </source>
</evidence>
<dbReference type="Gene3D" id="1.10.10.10">
    <property type="entry name" value="Winged helix-like DNA-binding domain superfamily/Winged helix DNA-binding domain"/>
    <property type="match status" value="1"/>
</dbReference>
<feature type="domain" description="Disease resistance R13L4/SHOC-2-like LRR" evidence="10">
    <location>
        <begin position="127"/>
        <end position="314"/>
    </location>
</feature>
<dbReference type="AlphaFoldDB" id="A0A3Q7H8A8"/>
<accession>A0A3Q7H8A8</accession>
<evidence type="ECO:0000256" key="4">
    <source>
        <dbReference type="ARBA" id="ARBA00022667"/>
    </source>
</evidence>
<keyword evidence="8" id="KW-0067">ATP-binding</keyword>
<keyword evidence="12" id="KW-1185">Reference proteome</keyword>
<dbReference type="EnsemblPlants" id="Solyc07g039410.3.1">
    <property type="protein sequence ID" value="Solyc07g039410.3.1"/>
    <property type="gene ID" value="Solyc07g039410.3"/>
</dbReference>
<dbReference type="InParanoid" id="A0A3Q7H8A8"/>
<keyword evidence="5" id="KW-0677">Repeat</keyword>
<sequence>MVPAMERLAKDMVEKCRGLHLAIVVLSGLLSHKGGLDKCYNDLSTALKQCFLYFGIFEEDKVLKVENIIRLWMDKGFVPNGEERMEDAAERFLNELIRVVDTFWKKVTDCRGHYLLCDLAIKKAYVFRHLYVFYLDIKEGDVIPDAIGSLYHLKLFSLTGIRRLLSSIGNLENLRTLCVENINGGLCKIPSETTELISLRHFVVQYPEPLVGICKFTSLQVVDGICCDQWKDVDPIDLVILRELSMFEITNSHSLNNISSLKNLNTLTVCCEIYESPFPSLEFVNCRKKLQKLFLRRRIEKLPLFSNSITMIDLFFSRLVEDPMPILDAAKPKESHIRRRTLFWKRNNMK</sequence>
<dbReference type="InterPro" id="IPR055414">
    <property type="entry name" value="LRR_R13L4/SHOC2-like"/>
</dbReference>
<dbReference type="STRING" id="4081.A0A3Q7H8A8"/>
<feature type="domain" description="Disease resistance protein winged helix" evidence="9">
    <location>
        <begin position="56"/>
        <end position="120"/>
    </location>
</feature>
<dbReference type="Gene3D" id="3.80.10.10">
    <property type="entry name" value="Ribonuclease Inhibitor"/>
    <property type="match status" value="1"/>
</dbReference>
<dbReference type="GO" id="GO:0005524">
    <property type="term" value="F:ATP binding"/>
    <property type="evidence" value="ECO:0007669"/>
    <property type="project" value="UniProtKB-KW"/>
</dbReference>
<reference evidence="11" key="2">
    <citation type="submission" date="2019-01" db="UniProtKB">
        <authorList>
            <consortium name="EnsemblPlants"/>
        </authorList>
    </citation>
    <scope>IDENTIFICATION</scope>
    <source>
        <strain evidence="11">cv. Heinz 1706</strain>
    </source>
</reference>
<dbReference type="PANTHER" id="PTHR23155">
    <property type="entry name" value="DISEASE RESISTANCE PROTEIN RP"/>
    <property type="match status" value="1"/>
</dbReference>
<dbReference type="Pfam" id="PF23559">
    <property type="entry name" value="WHD_DRP"/>
    <property type="match status" value="1"/>
</dbReference>
<keyword evidence="3" id="KW-0963">Cytoplasm</keyword>
<proteinExistence type="predicted"/>
<evidence type="ECO:0000313" key="11">
    <source>
        <dbReference type="EnsemblPlants" id="Solyc07g039410.3.1"/>
    </source>
</evidence>
<dbReference type="Gramene" id="Solyc07g039410.3.1">
    <property type="protein sequence ID" value="Solyc07g039410.3.1"/>
    <property type="gene ID" value="Solyc07g039410.3"/>
</dbReference>
<dbReference type="Proteomes" id="UP000004994">
    <property type="component" value="Chromosome 7"/>
</dbReference>
<evidence type="ECO:0000256" key="1">
    <source>
        <dbReference type="ARBA" id="ARBA00002074"/>
    </source>
</evidence>
<evidence type="ECO:0000256" key="2">
    <source>
        <dbReference type="ARBA" id="ARBA00004496"/>
    </source>
</evidence>
<protein>
    <recommendedName>
        <fullName evidence="13">NB-ARC domain-containing protein</fullName>
    </recommendedName>
</protein>
<evidence type="ECO:0000256" key="5">
    <source>
        <dbReference type="ARBA" id="ARBA00022737"/>
    </source>
</evidence>
<evidence type="ECO:0008006" key="13">
    <source>
        <dbReference type="Google" id="ProtNLM"/>
    </source>
</evidence>
<comment type="subcellular location">
    <subcellularLocation>
        <location evidence="2">Cytoplasm</location>
    </subcellularLocation>
</comment>
<dbReference type="GO" id="GO:0005737">
    <property type="term" value="C:cytoplasm"/>
    <property type="evidence" value="ECO:0007669"/>
    <property type="project" value="UniProtKB-SubCell"/>
</dbReference>
<dbReference type="InterPro" id="IPR044974">
    <property type="entry name" value="Disease_R_plants"/>
</dbReference>
<organism evidence="11">
    <name type="scientific">Solanum lycopersicum</name>
    <name type="common">Tomato</name>
    <name type="synonym">Lycopersicon esculentum</name>
    <dbReference type="NCBI Taxonomy" id="4081"/>
    <lineage>
        <taxon>Eukaryota</taxon>
        <taxon>Viridiplantae</taxon>
        <taxon>Streptophyta</taxon>
        <taxon>Embryophyta</taxon>
        <taxon>Tracheophyta</taxon>
        <taxon>Spermatophyta</taxon>
        <taxon>Magnoliopsida</taxon>
        <taxon>eudicotyledons</taxon>
        <taxon>Gunneridae</taxon>
        <taxon>Pentapetalae</taxon>
        <taxon>asterids</taxon>
        <taxon>lamiids</taxon>
        <taxon>Solanales</taxon>
        <taxon>Solanaceae</taxon>
        <taxon>Solanoideae</taxon>
        <taxon>Solaneae</taxon>
        <taxon>Solanum</taxon>
        <taxon>Solanum subgen. Lycopersicon</taxon>
    </lineage>
</organism>
<dbReference type="GO" id="GO:0009626">
    <property type="term" value="P:plant-type hypersensitive response"/>
    <property type="evidence" value="ECO:0007669"/>
    <property type="project" value="UniProtKB-KW"/>
</dbReference>
<dbReference type="SUPFAM" id="SSF52058">
    <property type="entry name" value="L domain-like"/>
    <property type="match status" value="1"/>
</dbReference>
<keyword evidence="6" id="KW-0547">Nucleotide-binding</keyword>
<comment type="function">
    <text evidence="1">Confers resistance to late blight (Phytophthora infestans) races carrying the avirulence gene Avr1. Resistance proteins guard the plant against pathogens that contain an appropriate avirulence protein via an indirect interaction with this avirulence protein. That triggers a defense system including the hypersensitive response, which restricts the pathogen growth.</text>
</comment>
<dbReference type="InterPro" id="IPR058922">
    <property type="entry name" value="WHD_DRP"/>
</dbReference>
<dbReference type="InterPro" id="IPR032675">
    <property type="entry name" value="LRR_dom_sf"/>
</dbReference>
<evidence type="ECO:0000259" key="10">
    <source>
        <dbReference type="Pfam" id="PF23598"/>
    </source>
</evidence>
<evidence type="ECO:0000259" key="9">
    <source>
        <dbReference type="Pfam" id="PF23559"/>
    </source>
</evidence>